<evidence type="ECO:0000313" key="3">
    <source>
        <dbReference type="Proteomes" id="UP000004994"/>
    </source>
</evidence>
<keyword evidence="3" id="KW-1185">Reference proteome</keyword>
<evidence type="ECO:0000259" key="1">
    <source>
        <dbReference type="Pfam" id="PF04765"/>
    </source>
</evidence>
<dbReference type="AlphaFoldDB" id="A0A3Q7EAW1"/>
<dbReference type="STRING" id="4081.A0A3Q7EAW1"/>
<dbReference type="Pfam" id="PF04765">
    <property type="entry name" value="TOD1_MUCI70"/>
    <property type="match status" value="1"/>
</dbReference>
<name>A0A3Q7EAW1_SOLLC</name>
<evidence type="ECO:0000313" key="2">
    <source>
        <dbReference type="EnsemblPlants" id="Solyc01g014225.1.1"/>
    </source>
</evidence>
<dbReference type="PaxDb" id="4081-Solyc01g014220.1.1"/>
<dbReference type="PANTHER" id="PTHR12956:SF76">
    <property type="entry name" value="F3H9.11 PROTEIN"/>
    <property type="match status" value="1"/>
</dbReference>
<dbReference type="Proteomes" id="UP000004994">
    <property type="component" value="Chromosome 1"/>
</dbReference>
<dbReference type="InterPro" id="IPR006852">
    <property type="entry name" value="TOD1_MUCI70"/>
</dbReference>
<protein>
    <recommendedName>
        <fullName evidence="1">TOD1/MUCI70 glycosyltransferase-like domain-containing protein</fullName>
    </recommendedName>
</protein>
<organism evidence="2">
    <name type="scientific">Solanum lycopersicum</name>
    <name type="common">Tomato</name>
    <name type="synonym">Lycopersicon esculentum</name>
    <dbReference type="NCBI Taxonomy" id="4081"/>
    <lineage>
        <taxon>Eukaryota</taxon>
        <taxon>Viridiplantae</taxon>
        <taxon>Streptophyta</taxon>
        <taxon>Embryophyta</taxon>
        <taxon>Tracheophyta</taxon>
        <taxon>Spermatophyta</taxon>
        <taxon>Magnoliopsida</taxon>
        <taxon>eudicotyledons</taxon>
        <taxon>Gunneridae</taxon>
        <taxon>Pentapetalae</taxon>
        <taxon>asterids</taxon>
        <taxon>lamiids</taxon>
        <taxon>Solanales</taxon>
        <taxon>Solanaceae</taxon>
        <taxon>Solanoideae</taxon>
        <taxon>Solaneae</taxon>
        <taxon>Solanum</taxon>
        <taxon>Solanum subgen. Lycopersicon</taxon>
    </lineage>
</organism>
<feature type="domain" description="TOD1/MUCI70 glycosyltransferase-like" evidence="1">
    <location>
        <begin position="1"/>
        <end position="110"/>
    </location>
</feature>
<dbReference type="EnsemblPlants" id="Solyc01g014225.1.1">
    <property type="protein sequence ID" value="Solyc01g014225.1.1"/>
    <property type="gene ID" value="Solyc01g014225.1"/>
</dbReference>
<proteinExistence type="predicted"/>
<dbReference type="Gramene" id="Solyc01g014225.1.1">
    <property type="protein sequence ID" value="Solyc01g014225.1.1"/>
    <property type="gene ID" value="Solyc01g014225.1"/>
</dbReference>
<accession>A0A3Q7EAW1</accession>
<sequence length="126" mass="14114">MRVHCGFVRGVKPGHQTGFDIDDSDLIEIESCQGVVVASAIFVAFDLIRQPKNTSEYAKKNACFYMFMDEQIEAFLRNSSELNNSMRIGVWRIGVVHNLPYGDPRRNGKVDVHNVTFSALGITFSA</sequence>
<dbReference type="PANTHER" id="PTHR12956">
    <property type="entry name" value="ALKALINE CERAMIDASE-RELATED"/>
    <property type="match status" value="1"/>
</dbReference>
<dbReference type="InParanoid" id="A0A3Q7EAW1"/>
<dbReference type="InterPro" id="IPR048354">
    <property type="entry name" value="TOD1_MUCI70_glycTrfase_dom"/>
</dbReference>
<reference evidence="2" key="1">
    <citation type="journal article" date="2012" name="Nature">
        <title>The tomato genome sequence provides insights into fleshy fruit evolution.</title>
        <authorList>
            <consortium name="Tomato Genome Consortium"/>
        </authorList>
    </citation>
    <scope>NUCLEOTIDE SEQUENCE [LARGE SCALE GENOMIC DNA]</scope>
    <source>
        <strain evidence="2">cv. Heinz 1706</strain>
    </source>
</reference>
<reference evidence="2" key="2">
    <citation type="submission" date="2019-01" db="UniProtKB">
        <authorList>
            <consortium name="EnsemblPlants"/>
        </authorList>
    </citation>
    <scope>IDENTIFICATION</scope>
    <source>
        <strain evidence="2">cv. Heinz 1706</strain>
    </source>
</reference>